<evidence type="ECO:0000256" key="1">
    <source>
        <dbReference type="SAM" id="MobiDB-lite"/>
    </source>
</evidence>
<organism evidence="2 3">
    <name type="scientific">Phycicoccus elongatus Lp2</name>
    <dbReference type="NCBI Taxonomy" id="1193181"/>
    <lineage>
        <taxon>Bacteria</taxon>
        <taxon>Bacillati</taxon>
        <taxon>Actinomycetota</taxon>
        <taxon>Actinomycetes</taxon>
        <taxon>Micrococcales</taxon>
        <taxon>Intrasporangiaceae</taxon>
        <taxon>Phycicoccus</taxon>
    </lineage>
</organism>
<dbReference type="InterPro" id="IPR007061">
    <property type="entry name" value="MST-like"/>
</dbReference>
<keyword evidence="3" id="KW-1185">Reference proteome</keyword>
<evidence type="ECO:0000313" key="2">
    <source>
        <dbReference type="EMBL" id="CCH69612.1"/>
    </source>
</evidence>
<feature type="compositionally biased region" description="Basic residues" evidence="1">
    <location>
        <begin position="141"/>
        <end position="151"/>
    </location>
</feature>
<feature type="compositionally biased region" description="Basic and acidic residues" evidence="1">
    <location>
        <begin position="119"/>
        <end position="130"/>
    </location>
</feature>
<evidence type="ECO:0000313" key="3">
    <source>
        <dbReference type="Proteomes" id="UP000013167"/>
    </source>
</evidence>
<sequence length="207" mass="22777">MRPPSLPRATATLMAKRFVDRGRSGASMGHDRQRQRRTPRRRRSGHGRAARLDRGDRAPPGGLRRRPDRCPAAYARDHLRLDRARAAGPRARLDGLLAGARGRRLGGRARRGQALGQRPRCERAGRDRARGVGRGAGLRGGPRHAPRRRPRLVGPEGAWGGYRQDSVRGVLLHLLKDNAAHSGQLDVVREGIDGAVWDFAIGGVRRP</sequence>
<dbReference type="EMBL" id="CAIZ01000094">
    <property type="protein sequence ID" value="CCH69612.1"/>
    <property type="molecule type" value="Genomic_DNA"/>
</dbReference>
<dbReference type="Proteomes" id="UP000013167">
    <property type="component" value="Unassembled WGS sequence"/>
</dbReference>
<feature type="region of interest" description="Disordered" evidence="1">
    <location>
        <begin position="104"/>
        <end position="157"/>
    </location>
</feature>
<dbReference type="HOGENOM" id="CLU_1325825_0_0_11"/>
<protein>
    <recommendedName>
        <fullName evidence="4">DUF664 domain-containing protein</fullName>
    </recommendedName>
</protein>
<feature type="compositionally biased region" description="Basic residues" evidence="1">
    <location>
        <begin position="33"/>
        <end position="49"/>
    </location>
</feature>
<dbReference type="Pfam" id="PF04978">
    <property type="entry name" value="MST"/>
    <property type="match status" value="1"/>
</dbReference>
<evidence type="ECO:0008006" key="4">
    <source>
        <dbReference type="Google" id="ProtNLM"/>
    </source>
</evidence>
<name>N0DYS1_9MICO</name>
<comment type="caution">
    <text evidence="2">The sequence shown here is derived from an EMBL/GenBank/DDBJ whole genome shotgun (WGS) entry which is preliminary data.</text>
</comment>
<reference evidence="2 3" key="1">
    <citation type="journal article" date="2013" name="ISME J.">
        <title>A metabolic model for members of the genus Tetrasphaera involved in enhanced biological phosphorus removal.</title>
        <authorList>
            <person name="Kristiansen R."/>
            <person name="Nguyen H.T.T."/>
            <person name="Saunders A.M."/>
            <person name="Nielsen J.L."/>
            <person name="Wimmer R."/>
            <person name="Le V.Q."/>
            <person name="McIlroy S.J."/>
            <person name="Petrovski S."/>
            <person name="Seviour R.J."/>
            <person name="Calteau A."/>
            <person name="Nielsen K.L."/>
            <person name="Nielsen P.H."/>
        </authorList>
    </citation>
    <scope>NUCLEOTIDE SEQUENCE [LARGE SCALE GENOMIC DNA]</scope>
    <source>
        <strain evidence="2 3">Lp2</strain>
    </source>
</reference>
<feature type="region of interest" description="Disordered" evidence="1">
    <location>
        <begin position="17"/>
        <end position="69"/>
    </location>
</feature>
<dbReference type="AlphaFoldDB" id="N0DYS1"/>
<proteinExistence type="predicted"/>
<accession>N0DYS1</accession>
<gene>
    <name evidence="2" type="ORF">BN10_270002</name>
</gene>